<evidence type="ECO:0000313" key="2">
    <source>
        <dbReference type="Proteomes" id="UP000696294"/>
    </source>
</evidence>
<accession>A0ABX1B9T6</accession>
<dbReference type="Proteomes" id="UP000696294">
    <property type="component" value="Unassembled WGS sequence"/>
</dbReference>
<dbReference type="EMBL" id="JAATEP010000017">
    <property type="protein sequence ID" value="NJP92524.1"/>
    <property type="molecule type" value="Genomic_DNA"/>
</dbReference>
<evidence type="ECO:0000313" key="1">
    <source>
        <dbReference type="EMBL" id="NJP92524.1"/>
    </source>
</evidence>
<gene>
    <name evidence="1" type="ORF">HCN51_24140</name>
</gene>
<sequence length="172" mass="19197">MPELAAPELGCKPMQPQWMCGFSKWWEKTKQSARWLGGAIGKGIDYLGTHIGASISACALVCGTVTVQDGEIWFAWGGPGRNVTKPGVLDPFRLKNNFGLSLGGQWTSKSPGDQGPQYQQYCLYYRVGGCYMNDPDSDWWGLGVGGGFGAQAGPMRQYKIWDMWDRRWPWNY</sequence>
<keyword evidence="2" id="KW-1185">Reference proteome</keyword>
<reference evidence="1 2" key="1">
    <citation type="submission" date="2020-03" db="EMBL/GenBank/DDBJ databases">
        <title>WGS of actinomycetes isolated from Thailand.</title>
        <authorList>
            <person name="Thawai C."/>
        </authorList>
    </citation>
    <scope>NUCLEOTIDE SEQUENCE [LARGE SCALE GENOMIC DNA]</scope>
    <source>
        <strain evidence="1 2">FMUSA5-5</strain>
    </source>
</reference>
<name>A0ABX1B9T6_9ACTN</name>
<protein>
    <submittedName>
        <fullName evidence="1">Uncharacterized protein</fullName>
    </submittedName>
</protein>
<comment type="caution">
    <text evidence="1">The sequence shown here is derived from an EMBL/GenBank/DDBJ whole genome shotgun (WGS) entry which is preliminary data.</text>
</comment>
<organism evidence="1 2">
    <name type="scientific">Nonomuraea composti</name>
    <dbReference type="NCBI Taxonomy" id="2720023"/>
    <lineage>
        <taxon>Bacteria</taxon>
        <taxon>Bacillati</taxon>
        <taxon>Actinomycetota</taxon>
        <taxon>Actinomycetes</taxon>
        <taxon>Streptosporangiales</taxon>
        <taxon>Streptosporangiaceae</taxon>
        <taxon>Nonomuraea</taxon>
    </lineage>
</organism>
<proteinExistence type="predicted"/>